<dbReference type="Proteomes" id="UP001626550">
    <property type="component" value="Unassembled WGS sequence"/>
</dbReference>
<name>A0ABD2Q0C3_9PLAT</name>
<dbReference type="AlphaFoldDB" id="A0ABD2Q0C3"/>
<evidence type="ECO:0000313" key="3">
    <source>
        <dbReference type="Proteomes" id="UP001626550"/>
    </source>
</evidence>
<proteinExistence type="predicted"/>
<keyword evidence="3" id="KW-1185">Reference proteome</keyword>
<feature type="compositionally biased region" description="Basic and acidic residues" evidence="1">
    <location>
        <begin position="138"/>
        <end position="152"/>
    </location>
</feature>
<reference evidence="2 3" key="1">
    <citation type="submission" date="2024-11" db="EMBL/GenBank/DDBJ databases">
        <title>Adaptive evolution of stress response genes in parasites aligns with host niche diversity.</title>
        <authorList>
            <person name="Hahn C."/>
            <person name="Resl P."/>
        </authorList>
    </citation>
    <scope>NUCLEOTIDE SEQUENCE [LARGE SCALE GENOMIC DNA]</scope>
    <source>
        <strain evidence="2">EGGRZ-B1_66</strain>
        <tissue evidence="2">Body</tissue>
    </source>
</reference>
<feature type="region of interest" description="Disordered" evidence="1">
    <location>
        <begin position="53"/>
        <end position="76"/>
    </location>
</feature>
<organism evidence="2 3">
    <name type="scientific">Cichlidogyrus casuarinus</name>
    <dbReference type="NCBI Taxonomy" id="1844966"/>
    <lineage>
        <taxon>Eukaryota</taxon>
        <taxon>Metazoa</taxon>
        <taxon>Spiralia</taxon>
        <taxon>Lophotrochozoa</taxon>
        <taxon>Platyhelminthes</taxon>
        <taxon>Monogenea</taxon>
        <taxon>Monopisthocotylea</taxon>
        <taxon>Dactylogyridea</taxon>
        <taxon>Ancyrocephalidae</taxon>
        <taxon>Cichlidogyrus</taxon>
    </lineage>
</organism>
<comment type="caution">
    <text evidence="2">The sequence shown here is derived from an EMBL/GenBank/DDBJ whole genome shotgun (WGS) entry which is preliminary data.</text>
</comment>
<evidence type="ECO:0000256" key="1">
    <source>
        <dbReference type="SAM" id="MobiDB-lite"/>
    </source>
</evidence>
<dbReference type="EMBL" id="JBJKFK010001542">
    <property type="protein sequence ID" value="KAL3312808.1"/>
    <property type="molecule type" value="Genomic_DNA"/>
</dbReference>
<sequence length="190" mass="21620">MAAQKLLCALNPQIKWWSGMLKRYRPMNGDMTTSLMLNQCDINAMEASMTALNSASKSSKSNEKKQPAFQCPFSGDSAPMQPVMDVEVEKMPNNNAKAISSNLVKLLREKMTELSKNWLQQDIITRKAKFLNPYDPLPEAKFHNDSNTERYRLPPLSEAAKPKHDNQRTKRPSIQNESDCELYSPPLILF</sequence>
<feature type="region of interest" description="Disordered" evidence="1">
    <location>
        <begin position="135"/>
        <end position="185"/>
    </location>
</feature>
<protein>
    <submittedName>
        <fullName evidence="2">Uncharacterized protein</fullName>
    </submittedName>
</protein>
<accession>A0ABD2Q0C3</accession>
<gene>
    <name evidence="2" type="ORF">Ciccas_008594</name>
</gene>
<evidence type="ECO:0000313" key="2">
    <source>
        <dbReference type="EMBL" id="KAL3312808.1"/>
    </source>
</evidence>